<proteinExistence type="predicted"/>
<evidence type="ECO:0000313" key="4">
    <source>
        <dbReference type="EMBL" id="MQA41408.1"/>
    </source>
</evidence>
<dbReference type="InterPro" id="IPR011990">
    <property type="entry name" value="TPR-like_helical_dom_sf"/>
</dbReference>
<dbReference type="SMART" id="SM00862">
    <property type="entry name" value="Trans_reg_C"/>
    <property type="match status" value="1"/>
</dbReference>
<dbReference type="SUPFAM" id="SSF48452">
    <property type="entry name" value="TPR-like"/>
    <property type="match status" value="1"/>
</dbReference>
<feature type="DNA-binding region" description="OmpR/PhoB-type" evidence="2">
    <location>
        <begin position="1"/>
        <end position="73"/>
    </location>
</feature>
<evidence type="ECO:0000256" key="1">
    <source>
        <dbReference type="ARBA" id="ARBA00023125"/>
    </source>
</evidence>
<evidence type="ECO:0000256" key="2">
    <source>
        <dbReference type="PROSITE-ProRule" id="PRU01091"/>
    </source>
</evidence>
<dbReference type="AlphaFoldDB" id="A0A6A7N956"/>
<comment type="caution">
    <text evidence="4">The sequence shown here is derived from an EMBL/GenBank/DDBJ whole genome shotgun (WGS) entry which is preliminary data.</text>
</comment>
<dbReference type="InterPro" id="IPR036388">
    <property type="entry name" value="WH-like_DNA-bd_sf"/>
</dbReference>
<dbReference type="SUPFAM" id="SSF46894">
    <property type="entry name" value="C-terminal effector domain of the bipartite response regulators"/>
    <property type="match status" value="1"/>
</dbReference>
<evidence type="ECO:0000313" key="5">
    <source>
        <dbReference type="Proteomes" id="UP000440498"/>
    </source>
</evidence>
<dbReference type="GO" id="GO:0003677">
    <property type="term" value="F:DNA binding"/>
    <property type="evidence" value="ECO:0007669"/>
    <property type="project" value="UniProtKB-UniRule"/>
</dbReference>
<dbReference type="Gene3D" id="3.40.50.300">
    <property type="entry name" value="P-loop containing nucleotide triphosphate hydrolases"/>
    <property type="match status" value="1"/>
</dbReference>
<dbReference type="Gene3D" id="1.10.10.10">
    <property type="entry name" value="Winged helix-like DNA-binding domain superfamily/Winged helix DNA-binding domain"/>
    <property type="match status" value="1"/>
</dbReference>
<dbReference type="SUPFAM" id="SSF52540">
    <property type="entry name" value="P-loop containing nucleoside triphosphate hydrolases"/>
    <property type="match status" value="1"/>
</dbReference>
<dbReference type="GO" id="GO:0000160">
    <property type="term" value="P:phosphorelay signal transduction system"/>
    <property type="evidence" value="ECO:0007669"/>
    <property type="project" value="InterPro"/>
</dbReference>
<dbReference type="PROSITE" id="PS51755">
    <property type="entry name" value="OMPR_PHOB"/>
    <property type="match status" value="1"/>
</dbReference>
<dbReference type="CDD" id="cd00383">
    <property type="entry name" value="trans_reg_C"/>
    <property type="match status" value="1"/>
</dbReference>
<sequence length="1060" mass="117047">MEPRTMEVLLALCEAAGEIVSSEQLLAQCWGSTSYSDSPVHKNIAQLRRILGDNAGAPLYIETIRKRGYRAVAPLDYFTASTTPDNWRDGSPFRGLLAFDETHAQVFFGRAEITRNLAAVVRSQVDNGLALTLLLGPSGSGKTSLVQAGLLPALSAARTDGAAAVLASTTFDLIDQGQQNLFTALAGALLDLEWDGQLALPGENAMSLGQRLAAGGETVSADLVAALAGQRSGLRFAVFIDRFEAMFNMAKISEAERNAFMHTLAQLARSPALILILACRNDFYPSIARDPLLIEAKRRGGHFDLDPPSFRDIVQIIRGPAAASKLSFGVDAQTQARLDDVLCQHAAASPDALPLLQYCLQQLYQLRTAQGELTFDAYQQLGGLEGAIGQRAEQLVLALTAAQRDSLPHIMAQVIVLSTDEENVSSQRAPWSALPSEAARQTVTALIDARLFVSDLVAGVPVFGIPHEAILRRWERMSEWIDTHRGALRARARLALHARRWQDEGRPGDLLLPSGKLLDEARLLQLSNGVPLTDNERDCIRLSARRARRHERLRVLVLTLIVALAMLASGLGLSEMAAKRAAELRRREAESLVDFMLGDFTDKLRPLGRLDFLESVSQRALQYLRGAQTEERSLAELMLRAKGLQVLGEVSRSRGDSAGAIDALNQANAILLRQQQATPNDIKVLKNLGVNAYWLGQMHRDRNDWQAAEQDWRAYLRFSDLLHALEPSNTEWWVEQSYAHNSLGSLALTRGMPALAVPEFEASIALKRRALAQMPASRTVTVELADSYSWLASAKQSLGQLEAAQQLYADEMMLARQLSERYPDESMWKRRLALAFQHRGLINLAKGRDADTLLDYELAIELYAAIVKQDRDNRGWQVELANLNQERLWLISRRAPATVILPQLAKTQQTLQSMAALDPKNVLWARRDAIARAHFSAVLLAAGMTGDAERQIDTALVTLAPMYEHNPSNLSSRLTLAEALLVYATLKNKQGDTAAAIQTCQKIYVMLDAGHMATMNYQILDLWVRANTCLGNRDAVQVATRRLNEIGYRDYAYLQFILNI</sequence>
<dbReference type="InterPro" id="IPR049052">
    <property type="entry name" value="nSTAND1"/>
</dbReference>
<keyword evidence="5" id="KW-1185">Reference proteome</keyword>
<feature type="domain" description="OmpR/PhoB-type" evidence="3">
    <location>
        <begin position="1"/>
        <end position="73"/>
    </location>
</feature>
<dbReference type="Pfam" id="PF20703">
    <property type="entry name" value="nSTAND1"/>
    <property type="match status" value="1"/>
</dbReference>
<dbReference type="InterPro" id="IPR027417">
    <property type="entry name" value="P-loop_NTPase"/>
</dbReference>
<reference evidence="4 5" key="1">
    <citation type="submission" date="2019-10" db="EMBL/GenBank/DDBJ databases">
        <title>Two novel species isolated from a subtropical stream in China.</title>
        <authorList>
            <person name="Lu H."/>
        </authorList>
    </citation>
    <scope>NUCLEOTIDE SEQUENCE [LARGE SCALE GENOMIC DNA]</scope>
    <source>
        <strain evidence="4 5">FT29W</strain>
    </source>
</reference>
<gene>
    <name evidence="4" type="ORF">GEV02_25005</name>
</gene>
<name>A0A6A7N956_9BURK</name>
<keyword evidence="1 2" id="KW-0238">DNA-binding</keyword>
<accession>A0A6A7N956</accession>
<dbReference type="Gene3D" id="1.25.40.10">
    <property type="entry name" value="Tetratricopeptide repeat domain"/>
    <property type="match status" value="2"/>
</dbReference>
<protein>
    <submittedName>
        <fullName evidence="4">AAA family ATPase</fullName>
    </submittedName>
</protein>
<dbReference type="PANTHER" id="PTHR47691">
    <property type="entry name" value="REGULATOR-RELATED"/>
    <property type="match status" value="1"/>
</dbReference>
<dbReference type="PANTHER" id="PTHR47691:SF3">
    <property type="entry name" value="HTH-TYPE TRANSCRIPTIONAL REGULATOR RV0890C-RELATED"/>
    <property type="match status" value="1"/>
</dbReference>
<dbReference type="InterPro" id="IPR001867">
    <property type="entry name" value="OmpR/PhoB-type_DNA-bd"/>
</dbReference>
<dbReference type="GO" id="GO:0006355">
    <property type="term" value="P:regulation of DNA-templated transcription"/>
    <property type="evidence" value="ECO:0007669"/>
    <property type="project" value="InterPro"/>
</dbReference>
<dbReference type="Proteomes" id="UP000440498">
    <property type="component" value="Unassembled WGS sequence"/>
</dbReference>
<dbReference type="InterPro" id="IPR016032">
    <property type="entry name" value="Sig_transdc_resp-reg_C-effctor"/>
</dbReference>
<dbReference type="Pfam" id="PF00486">
    <property type="entry name" value="Trans_reg_C"/>
    <property type="match status" value="1"/>
</dbReference>
<organism evidence="4 5">
    <name type="scientific">Rugamonas aquatica</name>
    <dbReference type="NCBI Taxonomy" id="2743357"/>
    <lineage>
        <taxon>Bacteria</taxon>
        <taxon>Pseudomonadati</taxon>
        <taxon>Pseudomonadota</taxon>
        <taxon>Betaproteobacteria</taxon>
        <taxon>Burkholderiales</taxon>
        <taxon>Oxalobacteraceae</taxon>
        <taxon>Telluria group</taxon>
        <taxon>Rugamonas</taxon>
    </lineage>
</organism>
<dbReference type="EMBL" id="WHUG01000013">
    <property type="protein sequence ID" value="MQA41408.1"/>
    <property type="molecule type" value="Genomic_DNA"/>
</dbReference>
<evidence type="ECO:0000259" key="3">
    <source>
        <dbReference type="PROSITE" id="PS51755"/>
    </source>
</evidence>